<sequence length="71" mass="8170">MISFLKKNWAVIGFLVSFILDSQYKILETLLDNNDFWVNIIRGLGVFVVAYFTEKKFGISPSIVGNRPNDR</sequence>
<accession>A0A218M4M9</accession>
<proteinExistence type="predicted"/>
<organism evidence="1 2">
    <name type="scientific">Flavobacterium phage FCV-3</name>
    <dbReference type="NCBI Taxonomy" id="1983586"/>
    <lineage>
        <taxon>Viruses</taxon>
        <taxon>Duplodnaviria</taxon>
        <taxon>Heunggongvirae</taxon>
        <taxon>Uroviricota</taxon>
        <taxon>Caudoviricetes</taxon>
        <taxon>Ficleduovirus</taxon>
        <taxon>Ficleduovirus FCV1</taxon>
    </lineage>
</organism>
<protein>
    <submittedName>
        <fullName evidence="1">Uncharacterized protein</fullName>
    </submittedName>
</protein>
<dbReference type="EMBL" id="KY951963">
    <property type="protein sequence ID" value="ASD51597.1"/>
    <property type="molecule type" value="Genomic_DNA"/>
</dbReference>
<dbReference type="Proteomes" id="UP000222640">
    <property type="component" value="Segment"/>
</dbReference>
<evidence type="ECO:0000313" key="2">
    <source>
        <dbReference type="Proteomes" id="UP000222640"/>
    </source>
</evidence>
<evidence type="ECO:0000313" key="1">
    <source>
        <dbReference type="EMBL" id="ASD51597.1"/>
    </source>
</evidence>
<name>A0A218M4M9_9CAUD</name>
<reference evidence="1 2" key="1">
    <citation type="submission" date="2017-04" db="EMBL/GenBank/DDBJ databases">
        <title>Long-term genomic coevolution of host-parasite interaction in the natural environment.</title>
        <authorList>
            <person name="Laanto E."/>
            <person name="Hoikkala V."/>
            <person name="Ravantti J."/>
            <person name="Sundberg L.-R."/>
        </authorList>
    </citation>
    <scope>NUCLEOTIDE SEQUENCE [LARGE SCALE GENOMIC DNA]</scope>
</reference>